<dbReference type="Proteomes" id="UP000433575">
    <property type="component" value="Unassembled WGS sequence"/>
</dbReference>
<keyword evidence="2" id="KW-0238">DNA-binding</keyword>
<evidence type="ECO:0000313" key="7">
    <source>
        <dbReference type="Proteomes" id="UP000433575"/>
    </source>
</evidence>
<comment type="caution">
    <text evidence="5">The sequence shown here is derived from an EMBL/GenBank/DDBJ whole genome shotgun (WGS) entry which is preliminary data.</text>
</comment>
<evidence type="ECO:0000259" key="4">
    <source>
        <dbReference type="PROSITE" id="PS01124"/>
    </source>
</evidence>
<dbReference type="PANTHER" id="PTHR43280">
    <property type="entry name" value="ARAC-FAMILY TRANSCRIPTIONAL REGULATOR"/>
    <property type="match status" value="1"/>
</dbReference>
<dbReference type="GO" id="GO:0043565">
    <property type="term" value="F:sequence-specific DNA binding"/>
    <property type="evidence" value="ECO:0007669"/>
    <property type="project" value="InterPro"/>
</dbReference>
<dbReference type="InterPro" id="IPR018060">
    <property type="entry name" value="HTH_AraC"/>
</dbReference>
<dbReference type="Pfam" id="PF12833">
    <property type="entry name" value="HTH_18"/>
    <property type="match status" value="1"/>
</dbReference>
<name>A0A6N7S534_9FIRM</name>
<feature type="domain" description="HTH araC/xylS-type" evidence="4">
    <location>
        <begin position="312"/>
        <end position="410"/>
    </location>
</feature>
<keyword evidence="8" id="KW-1185">Reference proteome</keyword>
<dbReference type="Proteomes" id="UP000480929">
    <property type="component" value="Unassembled WGS sequence"/>
</dbReference>
<dbReference type="EMBL" id="WKPI01000008">
    <property type="protein sequence ID" value="MSC32755.1"/>
    <property type="molecule type" value="Genomic_DNA"/>
</dbReference>
<dbReference type="PANTHER" id="PTHR43280:SF28">
    <property type="entry name" value="HTH-TYPE TRANSCRIPTIONAL ACTIVATOR RHAS"/>
    <property type="match status" value="1"/>
</dbReference>
<reference evidence="7 8" key="1">
    <citation type="journal article" date="2019" name="Nat. Med.">
        <title>A library of human gut bacterial isolates paired with longitudinal multiomics data enables mechanistic microbiome research.</title>
        <authorList>
            <person name="Poyet M."/>
            <person name="Groussin M."/>
            <person name="Gibbons S.M."/>
            <person name="Avila-Pacheco J."/>
            <person name="Jiang X."/>
            <person name="Kearney S.M."/>
            <person name="Perrotta A.R."/>
            <person name="Berdy B."/>
            <person name="Zhao S."/>
            <person name="Lieberman T.D."/>
            <person name="Swanson P.K."/>
            <person name="Smith M."/>
            <person name="Roesemann S."/>
            <person name="Alexander J.E."/>
            <person name="Rich S.A."/>
            <person name="Livny J."/>
            <person name="Vlamakis H."/>
            <person name="Clish C."/>
            <person name="Bullock K."/>
            <person name="Deik A."/>
            <person name="Scott J."/>
            <person name="Pierce K.A."/>
            <person name="Xavier R.J."/>
            <person name="Alm E.J."/>
        </authorList>
    </citation>
    <scope>NUCLEOTIDE SEQUENCE [LARGE SCALE GENOMIC DNA]</scope>
    <source>
        <strain evidence="5 7">BIOML-A4</strain>
        <strain evidence="6 8">BIOML-A5</strain>
    </source>
</reference>
<evidence type="ECO:0000256" key="1">
    <source>
        <dbReference type="ARBA" id="ARBA00023015"/>
    </source>
</evidence>
<evidence type="ECO:0000313" key="5">
    <source>
        <dbReference type="EMBL" id="MSA89001.1"/>
    </source>
</evidence>
<evidence type="ECO:0000256" key="3">
    <source>
        <dbReference type="ARBA" id="ARBA00023163"/>
    </source>
</evidence>
<accession>A0A6N7S534</accession>
<sequence>MMKQEGCWMEVYNKEIFCRTMIVNEALFGQTEKQLRMMMNEVETELNFDFHDFYLCLTGLPKKYYTAELNMNRKDFVRIFEAFIRQIHNQARQDEIEMMHAVINYDGSKQIAFLIKKGSKSEAEILAFAGRIMEILEAEYQKDDRYQHSSLANFTVLSPWICDYSALAATFETVRKLSRMAYFHMRPIVVQQQDIPEGKGDWKRIRELFEQIELLIFDKNVRKLELAVHELFSKEVKLSYNFDLAYAVINDLNRLTMKLKDQLNLELPSAQLLFRLERYFSVEETEKNVLQLLRRIHQEAAADYQRMSPITQQVLAWIKQNYMREIGLQEAADHLGLAPAYVSRTFSRDLKVSLSAYITRLRIERAKPLLMETNMKIAEIADNVGIVNRDYFSVLFKKNTGMRPQEYRDFYRQ</sequence>
<dbReference type="OrthoDB" id="183331at2"/>
<dbReference type="PROSITE" id="PS01124">
    <property type="entry name" value="HTH_ARAC_FAMILY_2"/>
    <property type="match status" value="1"/>
</dbReference>
<dbReference type="Gene3D" id="1.10.10.60">
    <property type="entry name" value="Homeodomain-like"/>
    <property type="match status" value="2"/>
</dbReference>
<dbReference type="EMBL" id="WKPJ01000007">
    <property type="protein sequence ID" value="MSA89001.1"/>
    <property type="molecule type" value="Genomic_DNA"/>
</dbReference>
<organism evidence="5 7">
    <name type="scientific">Holdemania massiliensis</name>
    <dbReference type="NCBI Taxonomy" id="1468449"/>
    <lineage>
        <taxon>Bacteria</taxon>
        <taxon>Bacillati</taxon>
        <taxon>Bacillota</taxon>
        <taxon>Erysipelotrichia</taxon>
        <taxon>Erysipelotrichales</taxon>
        <taxon>Erysipelotrichaceae</taxon>
        <taxon>Holdemania</taxon>
    </lineage>
</organism>
<dbReference type="SMART" id="SM00342">
    <property type="entry name" value="HTH_ARAC"/>
    <property type="match status" value="1"/>
</dbReference>
<keyword evidence="1" id="KW-0805">Transcription regulation</keyword>
<protein>
    <submittedName>
        <fullName evidence="5">Helix-turn-helix domain-containing protein</fullName>
    </submittedName>
</protein>
<gene>
    <name evidence="6" type="ORF">GKD88_06445</name>
    <name evidence="5" type="ORF">GKE08_06650</name>
</gene>
<proteinExistence type="predicted"/>
<dbReference type="SUPFAM" id="SSF46689">
    <property type="entry name" value="Homeodomain-like"/>
    <property type="match status" value="1"/>
</dbReference>
<dbReference type="GO" id="GO:0003700">
    <property type="term" value="F:DNA-binding transcription factor activity"/>
    <property type="evidence" value="ECO:0007669"/>
    <property type="project" value="InterPro"/>
</dbReference>
<keyword evidence="3" id="KW-0804">Transcription</keyword>
<dbReference type="InterPro" id="IPR009057">
    <property type="entry name" value="Homeodomain-like_sf"/>
</dbReference>
<evidence type="ECO:0000256" key="2">
    <source>
        <dbReference type="ARBA" id="ARBA00023125"/>
    </source>
</evidence>
<evidence type="ECO:0000313" key="8">
    <source>
        <dbReference type="Proteomes" id="UP000480929"/>
    </source>
</evidence>
<dbReference type="AlphaFoldDB" id="A0A6N7S534"/>
<evidence type="ECO:0000313" key="6">
    <source>
        <dbReference type="EMBL" id="MSC32755.1"/>
    </source>
</evidence>